<reference evidence="1 2" key="1">
    <citation type="journal article" date="2014" name="Environ. Microbiol.">
        <title>Comparative genomics of the marine bacterial genus Glaciecola reveals the high degree of genomic diversity and genomic characteristic for cold adaptation.</title>
        <authorList>
            <person name="Qin Q.L."/>
            <person name="Xie B.B."/>
            <person name="Yu Y."/>
            <person name="Shu Y.L."/>
            <person name="Rong J.C."/>
            <person name="Zhang Y.J."/>
            <person name="Zhao D.L."/>
            <person name="Chen X.L."/>
            <person name="Zhang X.Y."/>
            <person name="Chen B."/>
            <person name="Zhou B.C."/>
            <person name="Zhang Y.Z."/>
        </authorList>
    </citation>
    <scope>NUCLEOTIDE SEQUENCE [LARGE SCALE GENOMIC DNA]</scope>
    <source>
        <strain evidence="1 2">NO2</strain>
    </source>
</reference>
<dbReference type="Proteomes" id="UP000008372">
    <property type="component" value="Unassembled WGS sequence"/>
</dbReference>
<keyword evidence="2" id="KW-1185">Reference proteome</keyword>
<dbReference type="EMBL" id="BAEK01000043">
    <property type="protein sequence ID" value="GAC05698.1"/>
    <property type="molecule type" value="Genomic_DNA"/>
</dbReference>
<organism evidence="1 2">
    <name type="scientific">Paraglaciecola agarilytica NO2</name>
    <dbReference type="NCBI Taxonomy" id="1125747"/>
    <lineage>
        <taxon>Bacteria</taxon>
        <taxon>Pseudomonadati</taxon>
        <taxon>Pseudomonadota</taxon>
        <taxon>Gammaproteobacteria</taxon>
        <taxon>Alteromonadales</taxon>
        <taxon>Alteromonadaceae</taxon>
        <taxon>Paraglaciecola</taxon>
    </lineage>
</organism>
<accession>A0ABQ0I8U3</accession>
<proteinExistence type="predicted"/>
<comment type="caution">
    <text evidence="1">The sequence shown here is derived from an EMBL/GenBank/DDBJ whole genome shotgun (WGS) entry which is preliminary data.</text>
</comment>
<protein>
    <submittedName>
        <fullName evidence="1">Uncharacterized protein</fullName>
    </submittedName>
</protein>
<gene>
    <name evidence="1" type="ORF">GAGA_2859</name>
</gene>
<evidence type="ECO:0000313" key="2">
    <source>
        <dbReference type="Proteomes" id="UP000008372"/>
    </source>
</evidence>
<sequence>MWVMCSFVVSVRLTFQFPFDFVTRYFHGDIYFSKTNVINLAIHK</sequence>
<name>A0ABQ0I8U3_9ALTE</name>
<evidence type="ECO:0000313" key="1">
    <source>
        <dbReference type="EMBL" id="GAC05698.1"/>
    </source>
</evidence>